<feature type="compositionally biased region" description="Polar residues" evidence="1">
    <location>
        <begin position="1"/>
        <end position="10"/>
    </location>
</feature>
<feature type="compositionally biased region" description="Basic and acidic residues" evidence="1">
    <location>
        <begin position="731"/>
        <end position="751"/>
    </location>
</feature>
<feature type="compositionally biased region" description="Basic and acidic residues" evidence="1">
    <location>
        <begin position="261"/>
        <end position="426"/>
    </location>
</feature>
<dbReference type="PANTHER" id="PTHR22426:SF2">
    <property type="entry name" value="ARGININE_SERINE-RICH COILED-COIL PROTEIN 2"/>
    <property type="match status" value="1"/>
</dbReference>
<comment type="caution">
    <text evidence="3">The sequence shown here is derived from an EMBL/GenBank/DDBJ whole genome shotgun (WGS) entry which is preliminary data.</text>
</comment>
<feature type="compositionally biased region" description="Basic and acidic residues" evidence="1">
    <location>
        <begin position="761"/>
        <end position="771"/>
    </location>
</feature>
<dbReference type="InterPro" id="IPR028124">
    <property type="entry name" value="SMAP_dom"/>
</dbReference>
<feature type="compositionally biased region" description="Basic and acidic residues" evidence="1">
    <location>
        <begin position="508"/>
        <end position="615"/>
    </location>
</feature>
<organism evidence="3 4">
    <name type="scientific">Marchantia polymorpha subsp. ruderalis</name>
    <dbReference type="NCBI Taxonomy" id="1480154"/>
    <lineage>
        <taxon>Eukaryota</taxon>
        <taxon>Viridiplantae</taxon>
        <taxon>Streptophyta</taxon>
        <taxon>Embryophyta</taxon>
        <taxon>Marchantiophyta</taxon>
        <taxon>Marchantiopsida</taxon>
        <taxon>Marchantiidae</taxon>
        <taxon>Marchantiales</taxon>
        <taxon>Marchantiaceae</taxon>
        <taxon>Marchantia</taxon>
    </lineage>
</organism>
<keyword evidence="4" id="KW-1185">Reference proteome</keyword>
<feature type="compositionally biased region" description="Basic and acidic residues" evidence="1">
    <location>
        <begin position="626"/>
        <end position="642"/>
    </location>
</feature>
<dbReference type="PANTHER" id="PTHR22426">
    <property type="entry name" value="ARGININE_SERINE-RICH COILED-COIL PROTEIN 2"/>
    <property type="match status" value="1"/>
</dbReference>
<feature type="domain" description="Small acidic protein-like" evidence="2">
    <location>
        <begin position="890"/>
        <end position="960"/>
    </location>
</feature>
<feature type="compositionally biased region" description="Basic and acidic residues" evidence="1">
    <location>
        <begin position="171"/>
        <end position="187"/>
    </location>
</feature>
<sequence length="961" mass="108371">MAGPIYSSNDSMDKSHDSRAVGSADRTWPAQGRDGLEAAGRRVQSIVHGTQAHIASSRMRVGEVVVLVVVQLWPRSELGLGVRRPLALHDRETGGEIVGGGGSRRGREEEEAVRTVVEPCGDERQRIGGDLMTLRFAGFRTMSVLNRILRTAEEDEVEAGIVNSSPVSCGWKRDRSVSPLSPRKDGARLNSVQAKKGKTAHKDDDSDGDSSQGRREYGPGTSERLSRGSSYDRHGKSDLYDSRRSSGSHSDRNHPGQAIHSSRDSYGDTRRNGDYDHPARSRHSPDRGYRDRDRRTRDIERDSERSTKGKLGGRDSNHEKDTEREGRLERDKSRDKDRDRRERDRSRSKVEGRESFFDKDSETERRSGGGRGRDTTRDREREKGRDRDRERDNGRIKSRHSEKDADPRETDRDKAREKERGRDKFQGKTSARDPVSPNDPDGDRKALTRDREREREKGKEKPSSRDVNMDKEPEYMRDGGRGRTRDSVREREKTRTEEKAGRDLGVVDMDRDKDVGRNRDRDRGRVRDLESYGNREDSKGQERRREPDRYSEGDPKERSFRGKEDSKEGSRVKDRDEQKERIRHKDKDDPKELQKVKDEFVEARDRDLLRVKEEVSPSPDVSKTNFRQDKESSGNRVVKDEVGSPYDVSKSNSRQEKERTGGSSDLVSQPDKDRGGSSSREKSQGTERRLSDGAREKEKGPPRSDDGEGKKEMQPTLKRTDFDGSSNFSSKDGEVKKDRSLGKGDSQRGPEAKSTPVSANDPEKSAVDSKVSKGSKWGPEPTDSNLQGSVSEEVANDLTAAKLAALKAAELDIGAKFANVETVLQGYLSLLHIVVYHTPQSRRSSMNMLMNKNLGVPGFMSADQKKKLLWGSKKSAAEQEPAVTAGTNRWDTVHFSDPDRQEKFHKLMGVKADSSADCKREGEADVGQFTEERQRELQQDLEKQFAAGLRRRDGRTVGLGL</sequence>
<evidence type="ECO:0000256" key="1">
    <source>
        <dbReference type="SAM" id="MobiDB-lite"/>
    </source>
</evidence>
<feature type="compositionally biased region" description="Basic and acidic residues" evidence="1">
    <location>
        <begin position="441"/>
        <end position="502"/>
    </location>
</feature>
<protein>
    <recommendedName>
        <fullName evidence="2">Small acidic protein-like domain-containing protein</fullName>
    </recommendedName>
</protein>
<evidence type="ECO:0000259" key="2">
    <source>
        <dbReference type="Pfam" id="PF15477"/>
    </source>
</evidence>
<proteinExistence type="predicted"/>
<name>A0A176WR45_MARPO</name>
<reference evidence="3" key="1">
    <citation type="submission" date="2016-03" db="EMBL/GenBank/DDBJ databases">
        <title>Mechanisms controlling the formation of the plant cell surface in tip-growing cells are functionally conserved among land plants.</title>
        <authorList>
            <person name="Honkanen S."/>
            <person name="Jones V.A."/>
            <person name="Morieri G."/>
            <person name="Champion C."/>
            <person name="Hetherington A.J."/>
            <person name="Kelly S."/>
            <person name="Saint-Marcoux D."/>
            <person name="Proust H."/>
            <person name="Prescott H."/>
            <person name="Dolan L."/>
        </authorList>
    </citation>
    <scope>NUCLEOTIDE SEQUENCE [LARGE SCALE GENOMIC DNA]</scope>
    <source>
        <tissue evidence="3">Whole gametophyte</tissue>
    </source>
</reference>
<dbReference type="Proteomes" id="UP000077202">
    <property type="component" value="Unassembled WGS sequence"/>
</dbReference>
<dbReference type="Pfam" id="PF15477">
    <property type="entry name" value="SMAP"/>
    <property type="match status" value="1"/>
</dbReference>
<evidence type="ECO:0000313" key="3">
    <source>
        <dbReference type="EMBL" id="OAE35587.1"/>
    </source>
</evidence>
<dbReference type="AlphaFoldDB" id="A0A176WR45"/>
<gene>
    <name evidence="3" type="ORF">AXG93_2841s1210</name>
</gene>
<feature type="compositionally biased region" description="Basic and acidic residues" evidence="1">
    <location>
        <begin position="670"/>
        <end position="722"/>
    </location>
</feature>
<feature type="region of interest" description="Disordered" evidence="1">
    <location>
        <begin position="1"/>
        <end position="31"/>
    </location>
</feature>
<feature type="region of interest" description="Disordered" evidence="1">
    <location>
        <begin position="168"/>
        <end position="789"/>
    </location>
</feature>
<feature type="compositionally biased region" description="Basic and acidic residues" evidence="1">
    <location>
        <begin position="224"/>
        <end position="254"/>
    </location>
</feature>
<dbReference type="EMBL" id="LVLJ01000129">
    <property type="protein sequence ID" value="OAE35587.1"/>
    <property type="molecule type" value="Genomic_DNA"/>
</dbReference>
<accession>A0A176WR45</accession>
<evidence type="ECO:0000313" key="4">
    <source>
        <dbReference type="Proteomes" id="UP000077202"/>
    </source>
</evidence>